<evidence type="ECO:0000313" key="6">
    <source>
        <dbReference type="EMBL" id="WHS63805.1"/>
    </source>
</evidence>
<dbReference type="Proteomes" id="UP001240697">
    <property type="component" value="Chromosome"/>
</dbReference>
<gene>
    <name evidence="6" type="ORF">QMY55_14850</name>
</gene>
<accession>A0ABY8SL43</accession>
<evidence type="ECO:0000313" key="7">
    <source>
        <dbReference type="Proteomes" id="UP001240697"/>
    </source>
</evidence>
<protein>
    <submittedName>
        <fullName evidence="6">H-NS histone family protein</fullName>
    </submittedName>
</protein>
<feature type="domain" description="DNA-binding protein H-NS-like C-terminal" evidence="5">
    <location>
        <begin position="66"/>
        <end position="97"/>
    </location>
</feature>
<keyword evidence="3" id="KW-0963">Cytoplasm</keyword>
<comment type="subcellular location">
    <subcellularLocation>
        <location evidence="1">Cytoplasm</location>
        <location evidence="1">Nucleoid</location>
    </subcellularLocation>
</comment>
<dbReference type="Gene3D" id="4.10.430.30">
    <property type="match status" value="1"/>
</dbReference>
<dbReference type="Pfam" id="PF00816">
    <property type="entry name" value="Histone_HNS"/>
    <property type="match status" value="1"/>
</dbReference>
<sequence length="97" mass="10991">MTTPSTSYTELLKQHAALEQQIAMVREAEVGAAIKQARALIEEFGLTQADVFPTAKPKRERNQGAARYRDPVSGRTWTGWGRQPEWIKGQDFARFEI</sequence>
<dbReference type="PANTHER" id="PTHR38097">
    <property type="match status" value="1"/>
</dbReference>
<keyword evidence="7" id="KW-1185">Reference proteome</keyword>
<evidence type="ECO:0000259" key="5">
    <source>
        <dbReference type="Pfam" id="PF00816"/>
    </source>
</evidence>
<evidence type="ECO:0000256" key="4">
    <source>
        <dbReference type="ARBA" id="ARBA00023125"/>
    </source>
</evidence>
<dbReference type="InterPro" id="IPR027444">
    <property type="entry name" value="H-NS_C_dom"/>
</dbReference>
<proteinExistence type="inferred from homology"/>
<dbReference type="SUPFAM" id="SSF81273">
    <property type="entry name" value="H-NS histone-like proteins"/>
    <property type="match status" value="1"/>
</dbReference>
<name>A0ABY8SL43_9BURK</name>
<keyword evidence="4" id="KW-0238">DNA-binding</keyword>
<evidence type="ECO:0000256" key="2">
    <source>
        <dbReference type="ARBA" id="ARBA00010610"/>
    </source>
</evidence>
<evidence type="ECO:0000256" key="3">
    <source>
        <dbReference type="ARBA" id="ARBA00022490"/>
    </source>
</evidence>
<dbReference type="EMBL" id="CP125947">
    <property type="protein sequence ID" value="WHS63805.1"/>
    <property type="molecule type" value="Genomic_DNA"/>
</dbReference>
<reference evidence="6 7" key="1">
    <citation type="submission" date="2023-05" db="EMBL/GenBank/DDBJ databases">
        <authorList>
            <person name="Yin Y."/>
            <person name="Lu Z."/>
        </authorList>
    </citation>
    <scope>NUCLEOTIDE SEQUENCE [LARGE SCALE GENOMIC DNA]</scope>
    <source>
        <strain evidence="6 7">ZM22</strain>
    </source>
</reference>
<evidence type="ECO:0000256" key="1">
    <source>
        <dbReference type="ARBA" id="ARBA00004453"/>
    </source>
</evidence>
<organism evidence="6 7">
    <name type="scientific">Comamonas resistens</name>
    <dbReference type="NCBI Taxonomy" id="3046670"/>
    <lineage>
        <taxon>Bacteria</taxon>
        <taxon>Pseudomonadati</taxon>
        <taxon>Pseudomonadota</taxon>
        <taxon>Betaproteobacteria</taxon>
        <taxon>Burkholderiales</taxon>
        <taxon>Comamonadaceae</taxon>
        <taxon>Comamonas</taxon>
    </lineage>
</organism>
<comment type="similarity">
    <text evidence="2">Belongs to the histone-like protein H-NS family.</text>
</comment>
<dbReference type="RefSeq" id="WP_283484963.1">
    <property type="nucleotide sequence ID" value="NZ_CP125947.1"/>
</dbReference>
<dbReference type="PANTHER" id="PTHR38097:SF2">
    <property type="entry name" value="DNA-BINDING PROTEIN STPA"/>
    <property type="match status" value="1"/>
</dbReference>